<gene>
    <name evidence="2" type="ORF">G3I43_07100</name>
</gene>
<protein>
    <submittedName>
        <fullName evidence="2">Uncharacterized protein</fullName>
    </submittedName>
</protein>
<sequence length="339" mass="35738">MPTTPDRPAESLLGPITPIRCTEPGCHWACHGVPDKYADSRARIVREHMAAEHAPTPESPDRPADQLRAAVARALVRYDWNAGLSGRDTPSEHHYGEADAVLAVLPAPALAVARQLLGTTTCGECGDTGACNGGPCPLTAAEETHVVTDDSDDPEHTDDCPAVPTAPPAPADRAAVLREAADTVALDRDATSGPRSGARQGMTRAVTLLRRKADEAEYIATPCSVGGCDPGGEPCTTHERLMAHAEGDHELCDHMAGEAAAGAHQTEAHPPSVEYIAEVLELDGAWEYLGADADPAVATRRRDSVTRRYPDAQTRTVRKTTTYTVEPTPAVPTTTGGTS</sequence>
<reference evidence="2" key="1">
    <citation type="submission" date="2020-01" db="EMBL/GenBank/DDBJ databases">
        <title>Insect and environment-associated Actinomycetes.</title>
        <authorList>
            <person name="Currrie C."/>
            <person name="Chevrette M."/>
            <person name="Carlson C."/>
            <person name="Stubbendieck R."/>
            <person name="Wendt-Pienkowski E."/>
        </authorList>
    </citation>
    <scope>NUCLEOTIDE SEQUENCE</scope>
    <source>
        <strain evidence="2">SID505</strain>
    </source>
</reference>
<dbReference type="AlphaFoldDB" id="A0A6G3SLR2"/>
<proteinExistence type="predicted"/>
<accession>A0A6G3SLR2</accession>
<evidence type="ECO:0000313" key="2">
    <source>
        <dbReference type="EMBL" id="NEB83946.1"/>
    </source>
</evidence>
<evidence type="ECO:0000256" key="1">
    <source>
        <dbReference type="SAM" id="MobiDB-lite"/>
    </source>
</evidence>
<dbReference type="EMBL" id="JAAGMK010000180">
    <property type="protein sequence ID" value="NEB83946.1"/>
    <property type="molecule type" value="Genomic_DNA"/>
</dbReference>
<feature type="region of interest" description="Disordered" evidence="1">
    <location>
        <begin position="148"/>
        <end position="169"/>
    </location>
</feature>
<name>A0A6G3SLR2_STRAQ</name>
<dbReference type="RefSeq" id="WP_164256920.1">
    <property type="nucleotide sequence ID" value="NZ_JAAGMK010000180.1"/>
</dbReference>
<organism evidence="2">
    <name type="scientific">Streptomyces anulatus</name>
    <name type="common">Streptomyces chrysomallus</name>
    <dbReference type="NCBI Taxonomy" id="1892"/>
    <lineage>
        <taxon>Bacteria</taxon>
        <taxon>Bacillati</taxon>
        <taxon>Actinomycetota</taxon>
        <taxon>Actinomycetes</taxon>
        <taxon>Kitasatosporales</taxon>
        <taxon>Streptomycetaceae</taxon>
        <taxon>Streptomyces</taxon>
    </lineage>
</organism>
<comment type="caution">
    <text evidence="2">The sequence shown here is derived from an EMBL/GenBank/DDBJ whole genome shotgun (WGS) entry which is preliminary data.</text>
</comment>